<dbReference type="EMBL" id="AOJH01000006">
    <property type="protein sequence ID" value="EMA70028.1"/>
    <property type="molecule type" value="Genomic_DNA"/>
</dbReference>
<dbReference type="InterPro" id="IPR053521">
    <property type="entry name" value="McjB-like"/>
</dbReference>
<comment type="caution">
    <text evidence="3">The sequence shown here is derived from an EMBL/GenBank/DDBJ whole genome shotgun (WGS) entry which is preliminary data.</text>
</comment>
<dbReference type="AlphaFoldDB" id="M0PJE6"/>
<protein>
    <recommendedName>
        <fullName evidence="2">Microcin J25-processing protein McjB C-terminal domain-containing protein</fullName>
    </recommendedName>
</protein>
<name>M0PJE6_9EURY</name>
<dbReference type="OrthoDB" id="239060at2157"/>
<evidence type="ECO:0000313" key="4">
    <source>
        <dbReference type="Proteomes" id="UP000011546"/>
    </source>
</evidence>
<feature type="domain" description="Microcin J25-processing protein McjB C-terminal" evidence="2">
    <location>
        <begin position="41"/>
        <end position="144"/>
    </location>
</feature>
<evidence type="ECO:0000313" key="3">
    <source>
        <dbReference type="EMBL" id="EMA70028.1"/>
    </source>
</evidence>
<dbReference type="NCBIfam" id="NF033537">
    <property type="entry name" value="lasso_biosyn_B2"/>
    <property type="match status" value="1"/>
</dbReference>
<dbReference type="RefSeq" id="WP_008846940.1">
    <property type="nucleotide sequence ID" value="NZ_AOJH01000006.1"/>
</dbReference>
<dbReference type="Pfam" id="PF13471">
    <property type="entry name" value="Transglut_core3"/>
    <property type="match status" value="1"/>
</dbReference>
<proteinExistence type="predicted"/>
<keyword evidence="4" id="KW-1185">Reference proteome</keyword>
<feature type="transmembrane region" description="Helical" evidence="1">
    <location>
        <begin position="20"/>
        <end position="41"/>
    </location>
</feature>
<dbReference type="InterPro" id="IPR032708">
    <property type="entry name" value="McjB_C"/>
</dbReference>
<reference evidence="3 4" key="1">
    <citation type="journal article" date="2014" name="PLoS Genet.">
        <title>Phylogenetically driven sequencing of extremely halophilic archaea reveals strategies for static and dynamic osmo-response.</title>
        <authorList>
            <person name="Becker E.A."/>
            <person name="Seitzer P.M."/>
            <person name="Tritt A."/>
            <person name="Larsen D."/>
            <person name="Krusor M."/>
            <person name="Yao A.I."/>
            <person name="Wu D."/>
            <person name="Madern D."/>
            <person name="Eisen J.A."/>
            <person name="Darling A.E."/>
            <person name="Facciotti M.T."/>
        </authorList>
    </citation>
    <scope>NUCLEOTIDE SEQUENCE [LARGE SCALE GENOMIC DNA]</scope>
    <source>
        <strain evidence="3 4">JCM 14978</strain>
    </source>
</reference>
<organism evidence="3 4">
    <name type="scientific">Halorubrum kocurii JCM 14978</name>
    <dbReference type="NCBI Taxonomy" id="1230456"/>
    <lineage>
        <taxon>Archaea</taxon>
        <taxon>Methanobacteriati</taxon>
        <taxon>Methanobacteriota</taxon>
        <taxon>Stenosarchaea group</taxon>
        <taxon>Halobacteria</taxon>
        <taxon>Halobacteriales</taxon>
        <taxon>Haloferacaceae</taxon>
        <taxon>Halorubrum</taxon>
    </lineage>
</organism>
<keyword evidence="1" id="KW-1133">Transmembrane helix</keyword>
<dbReference type="Proteomes" id="UP000011546">
    <property type="component" value="Unassembled WGS sequence"/>
</dbReference>
<keyword evidence="1" id="KW-0472">Membrane</keyword>
<accession>M0PJE6</accession>
<sequence length="152" mass="16588">MTTSVGDSTATVSWSPGDPIRFLLAVALLLSLPLVLTNVVMSRTRASLLRISNYGALIVPGDPTAHRVVSAVKIADYYLPGGRTCLVRSLAAETVLRLYAFEPDHQIGVTTESDTPMEAHSWLEYRNEVLIGELNDLDRYEPLASMDAGKEL</sequence>
<gene>
    <name evidence="3" type="ORF">C468_00795</name>
</gene>
<evidence type="ECO:0000256" key="1">
    <source>
        <dbReference type="SAM" id="Phobius"/>
    </source>
</evidence>
<keyword evidence="1" id="KW-0812">Transmembrane</keyword>
<dbReference type="STRING" id="1230456.C468_00795"/>
<evidence type="ECO:0000259" key="2">
    <source>
        <dbReference type="Pfam" id="PF13471"/>
    </source>
</evidence>